<gene>
    <name evidence="1" type="ORF">PFLUV_G00181280</name>
</gene>
<dbReference type="EMBL" id="VHII01000015">
    <property type="protein sequence ID" value="KAF1379939.1"/>
    <property type="molecule type" value="Genomic_DNA"/>
</dbReference>
<comment type="caution">
    <text evidence="1">The sequence shown here is derived from an EMBL/GenBank/DDBJ whole genome shotgun (WGS) entry which is preliminary data.</text>
</comment>
<proteinExistence type="predicted"/>
<protein>
    <submittedName>
        <fullName evidence="1">Uncharacterized protein</fullName>
    </submittedName>
</protein>
<dbReference type="Proteomes" id="UP000465112">
    <property type="component" value="Chromosome 15"/>
</dbReference>
<name>A0A6A5ENH7_PERFL</name>
<organism evidence="1 2">
    <name type="scientific">Perca fluviatilis</name>
    <name type="common">European perch</name>
    <dbReference type="NCBI Taxonomy" id="8168"/>
    <lineage>
        <taxon>Eukaryota</taxon>
        <taxon>Metazoa</taxon>
        <taxon>Chordata</taxon>
        <taxon>Craniata</taxon>
        <taxon>Vertebrata</taxon>
        <taxon>Euteleostomi</taxon>
        <taxon>Actinopterygii</taxon>
        <taxon>Neopterygii</taxon>
        <taxon>Teleostei</taxon>
        <taxon>Neoteleostei</taxon>
        <taxon>Acanthomorphata</taxon>
        <taxon>Eupercaria</taxon>
        <taxon>Perciformes</taxon>
        <taxon>Percoidei</taxon>
        <taxon>Percidae</taxon>
        <taxon>Percinae</taxon>
        <taxon>Perca</taxon>
    </lineage>
</organism>
<keyword evidence="2" id="KW-1185">Reference proteome</keyword>
<accession>A0A6A5ENH7</accession>
<evidence type="ECO:0000313" key="2">
    <source>
        <dbReference type="Proteomes" id="UP000465112"/>
    </source>
</evidence>
<reference evidence="1 2" key="1">
    <citation type="submission" date="2019-06" db="EMBL/GenBank/DDBJ databases">
        <title>A chromosome-scale genome assembly of the European perch, Perca fluviatilis.</title>
        <authorList>
            <person name="Roques C."/>
            <person name="Zahm M."/>
            <person name="Cabau C."/>
            <person name="Klopp C."/>
            <person name="Bouchez O."/>
            <person name="Donnadieu C."/>
            <person name="Kuhl H."/>
            <person name="Gislard M."/>
            <person name="Guendouz S."/>
            <person name="Journot L."/>
            <person name="Haffray P."/>
            <person name="Bestin A."/>
            <person name="Morvezen R."/>
            <person name="Feron R."/>
            <person name="Wen M."/>
            <person name="Jouanno E."/>
            <person name="Herpin A."/>
            <person name="Schartl M."/>
            <person name="Postlethwait J."/>
            <person name="Schaerlinger B."/>
            <person name="Chardard D."/>
            <person name="Lecocq T."/>
            <person name="Poncet C."/>
            <person name="Jaffrelo L."/>
            <person name="Lampietro C."/>
            <person name="Guiguen Y."/>
        </authorList>
    </citation>
    <scope>NUCLEOTIDE SEQUENCE [LARGE SCALE GENOMIC DNA]</scope>
    <source>
        <tissue evidence="1">Blood</tissue>
    </source>
</reference>
<sequence>MPPRTSLWEREKVRAQSVETEEMFQERRTAIKMFPERRTTIEMFPERRTAIACIISAIKVELEHHISISHAAPPALDRWRQMVRCWRPFRKVF</sequence>
<evidence type="ECO:0000313" key="1">
    <source>
        <dbReference type="EMBL" id="KAF1379939.1"/>
    </source>
</evidence>
<dbReference type="AlphaFoldDB" id="A0A6A5ENH7"/>